<evidence type="ECO:0000313" key="1">
    <source>
        <dbReference type="EMBL" id="KAK7388449.1"/>
    </source>
</evidence>
<accession>A0AAN9S6C3</accession>
<organism evidence="1 2">
    <name type="scientific">Psophocarpus tetragonolobus</name>
    <name type="common">Winged bean</name>
    <name type="synonym">Dolichos tetragonolobus</name>
    <dbReference type="NCBI Taxonomy" id="3891"/>
    <lineage>
        <taxon>Eukaryota</taxon>
        <taxon>Viridiplantae</taxon>
        <taxon>Streptophyta</taxon>
        <taxon>Embryophyta</taxon>
        <taxon>Tracheophyta</taxon>
        <taxon>Spermatophyta</taxon>
        <taxon>Magnoliopsida</taxon>
        <taxon>eudicotyledons</taxon>
        <taxon>Gunneridae</taxon>
        <taxon>Pentapetalae</taxon>
        <taxon>rosids</taxon>
        <taxon>fabids</taxon>
        <taxon>Fabales</taxon>
        <taxon>Fabaceae</taxon>
        <taxon>Papilionoideae</taxon>
        <taxon>50 kb inversion clade</taxon>
        <taxon>NPAAA clade</taxon>
        <taxon>indigoferoid/millettioid clade</taxon>
        <taxon>Phaseoleae</taxon>
        <taxon>Psophocarpus</taxon>
    </lineage>
</organism>
<proteinExistence type="predicted"/>
<dbReference type="Proteomes" id="UP001386955">
    <property type="component" value="Unassembled WGS sequence"/>
</dbReference>
<comment type="caution">
    <text evidence="1">The sequence shown here is derived from an EMBL/GenBank/DDBJ whole genome shotgun (WGS) entry which is preliminary data.</text>
</comment>
<sequence length="99" mass="11214">MLEWIDRNQGYDGQVGKMETFKRVKAGRITGSPTRSQSMFTRVEHGSFLELPRGSLPQERRVLVSSYTHRILLTADLAPHLLHGTNLLSPRYLCDLSSS</sequence>
<evidence type="ECO:0000313" key="2">
    <source>
        <dbReference type="Proteomes" id="UP001386955"/>
    </source>
</evidence>
<dbReference type="AlphaFoldDB" id="A0AAN9S6C3"/>
<gene>
    <name evidence="1" type="ORF">VNO78_23265</name>
</gene>
<reference evidence="1 2" key="1">
    <citation type="submission" date="2024-01" db="EMBL/GenBank/DDBJ databases">
        <title>The genomes of 5 underutilized Papilionoideae crops provide insights into root nodulation and disease resistanc.</title>
        <authorList>
            <person name="Jiang F."/>
        </authorList>
    </citation>
    <scope>NUCLEOTIDE SEQUENCE [LARGE SCALE GENOMIC DNA]</scope>
    <source>
        <strain evidence="1">DUOXIRENSHENG_FW03</strain>
        <tissue evidence="1">Leaves</tissue>
    </source>
</reference>
<dbReference type="EMBL" id="JAYMYS010000006">
    <property type="protein sequence ID" value="KAK7388449.1"/>
    <property type="molecule type" value="Genomic_DNA"/>
</dbReference>
<name>A0AAN9S6C3_PSOTE</name>
<keyword evidence="2" id="KW-1185">Reference proteome</keyword>
<protein>
    <submittedName>
        <fullName evidence="1">Uncharacterized protein</fullName>
    </submittedName>
</protein>